<protein>
    <recommendedName>
        <fullName evidence="1">Type II CBASS E2 protein domain-containing protein</fullName>
    </recommendedName>
</protein>
<accession>A0A8S5NHU7</accession>
<reference evidence="2" key="1">
    <citation type="journal article" date="2021" name="Proc. Natl. Acad. Sci. U.S.A.">
        <title>A Catalog of Tens of Thousands of Viruses from Human Metagenomes Reveals Hidden Associations with Chronic Diseases.</title>
        <authorList>
            <person name="Tisza M.J."/>
            <person name="Buck C.B."/>
        </authorList>
    </citation>
    <scope>NUCLEOTIDE SEQUENCE</scope>
    <source>
        <strain evidence="2">CtLmu1</strain>
    </source>
</reference>
<dbReference type="EMBL" id="BK015164">
    <property type="protein sequence ID" value="DAD93691.1"/>
    <property type="molecule type" value="Genomic_DNA"/>
</dbReference>
<proteinExistence type="predicted"/>
<name>A0A8S5NHU7_9CAUD</name>
<evidence type="ECO:0000259" key="1">
    <source>
        <dbReference type="Pfam" id="PF26395"/>
    </source>
</evidence>
<dbReference type="InterPro" id="IPR058588">
    <property type="entry name" value="E2-CBASS"/>
</dbReference>
<feature type="domain" description="Type II CBASS E2 protein" evidence="1">
    <location>
        <begin position="10"/>
        <end position="74"/>
    </location>
</feature>
<sequence>MCSRLLILIRELKKKLKIPHLYPNGSLCLYYPDYNEWNADDLWADSIIPWTCLWLYFFELWIATGEWLGGGIHPGNNN</sequence>
<organism evidence="2">
    <name type="scientific">Siphoviridae sp. ctLmu1</name>
    <dbReference type="NCBI Taxonomy" id="2826253"/>
    <lineage>
        <taxon>Viruses</taxon>
        <taxon>Duplodnaviria</taxon>
        <taxon>Heunggongvirae</taxon>
        <taxon>Uroviricota</taxon>
        <taxon>Caudoviricetes</taxon>
    </lineage>
</organism>
<evidence type="ECO:0000313" key="2">
    <source>
        <dbReference type="EMBL" id="DAD93691.1"/>
    </source>
</evidence>
<dbReference type="Pfam" id="PF26395">
    <property type="entry name" value="E2-CBASS"/>
    <property type="match status" value="1"/>
</dbReference>